<sequence length="355" mass="40503">MLDYYNYWVKKYVRESNGTTPGGGYYVKMQGTGGDGSEITTSEAHGYGMIIFALMAGEIDDAQYYFDGMLNMFDGHRSTGNPECMSWVIHETELKQYDQGSATDGDMDIAYALLLADKQWGSDGAINYREKGVTMINDGLKMSLVSPSSKRIMLGDWDSNQYSTRSSDWMTGHFRCFYNVTNDQVWMEAVSEVYKLIELISENYSQTTGLMPDFVVNHSPKPAAEYYLDEYKETDEYSWNACRYPWRLTFDYVHFQSSEAKQSMLKLMDFMVAECENTPDNIKAGYRLNGHPLVDYSSGAFVAPLVAASIVDEKHQAFLNKGWETIKSNRESYYGDTICFLNMILISGNWWNPSE</sequence>
<keyword evidence="4 9" id="KW-0378">Hydrolase</keyword>
<dbReference type="InterPro" id="IPR012341">
    <property type="entry name" value="6hp_glycosidase-like_sf"/>
</dbReference>
<comment type="similarity">
    <text evidence="2 9">Belongs to the glycosyl hydrolase 8 (cellulase D) family.</text>
</comment>
<comment type="caution">
    <text evidence="10">The sequence shown here is derived from an EMBL/GenBank/DDBJ whole genome shotgun (WGS) entry which is preliminary data.</text>
</comment>
<dbReference type="Pfam" id="PF01270">
    <property type="entry name" value="Glyco_hydro_8"/>
    <property type="match status" value="1"/>
</dbReference>
<evidence type="ECO:0000313" key="10">
    <source>
        <dbReference type="EMBL" id="MBK3518470.1"/>
    </source>
</evidence>
<feature type="active site" description="Nucleophile" evidence="8">
    <location>
        <position position="104"/>
    </location>
</feature>
<dbReference type="InterPro" id="IPR002037">
    <property type="entry name" value="Glyco_hydro_8"/>
</dbReference>
<reference evidence="10 11" key="1">
    <citation type="submission" date="2021-01" db="EMBL/GenBank/DDBJ databases">
        <title>Carboxyliciviraga sp.nov., isolated from coastal sediments.</title>
        <authorList>
            <person name="Lu D."/>
            <person name="Zhang T."/>
        </authorList>
    </citation>
    <scope>NUCLEOTIDE SEQUENCE [LARGE SCALE GENOMIC DNA]</scope>
    <source>
        <strain evidence="10 11">N1Y132</strain>
    </source>
</reference>
<evidence type="ECO:0000313" key="11">
    <source>
        <dbReference type="Proteomes" id="UP000605676"/>
    </source>
</evidence>
<protein>
    <recommendedName>
        <fullName evidence="9">Glucanase</fullName>
        <ecNumber evidence="9">3.2.1.-</ecNumber>
    </recommendedName>
</protein>
<evidence type="ECO:0000256" key="8">
    <source>
        <dbReference type="PROSITE-ProRule" id="PRU10058"/>
    </source>
</evidence>
<organism evidence="10 11">
    <name type="scientific">Carboxylicivirga marina</name>
    <dbReference type="NCBI Taxonomy" id="2800988"/>
    <lineage>
        <taxon>Bacteria</taxon>
        <taxon>Pseudomonadati</taxon>
        <taxon>Bacteroidota</taxon>
        <taxon>Bacteroidia</taxon>
        <taxon>Marinilabiliales</taxon>
        <taxon>Marinilabiliaceae</taxon>
        <taxon>Carboxylicivirga</taxon>
    </lineage>
</organism>
<keyword evidence="3" id="KW-0732">Signal</keyword>
<comment type="catalytic activity">
    <reaction evidence="1">
        <text>Endohydrolysis of (1-&gt;4)-beta-D-glucosidic linkages in cellulose, lichenin and cereal beta-D-glucans.</text>
        <dbReference type="EC" id="3.2.1.4"/>
    </reaction>
</comment>
<evidence type="ECO:0000256" key="1">
    <source>
        <dbReference type="ARBA" id="ARBA00000966"/>
    </source>
</evidence>
<accession>A0ABS1HLB8</accession>
<keyword evidence="7 9" id="KW-0624">Polysaccharide degradation</keyword>
<evidence type="ECO:0000256" key="9">
    <source>
        <dbReference type="RuleBase" id="RU361167"/>
    </source>
</evidence>
<dbReference type="EC" id="3.2.1.-" evidence="9"/>
<evidence type="ECO:0000256" key="7">
    <source>
        <dbReference type="ARBA" id="ARBA00023326"/>
    </source>
</evidence>
<evidence type="ECO:0000256" key="4">
    <source>
        <dbReference type="ARBA" id="ARBA00022801"/>
    </source>
</evidence>
<evidence type="ECO:0000256" key="6">
    <source>
        <dbReference type="ARBA" id="ARBA00023295"/>
    </source>
</evidence>
<dbReference type="PROSITE" id="PS00812">
    <property type="entry name" value="GLYCOSYL_HYDROL_F8"/>
    <property type="match status" value="1"/>
</dbReference>
<dbReference type="Gene3D" id="1.50.10.10">
    <property type="match status" value="1"/>
</dbReference>
<gene>
    <name evidence="10" type="ORF">JIV24_14090</name>
</gene>
<dbReference type="SUPFAM" id="SSF48208">
    <property type="entry name" value="Six-hairpin glycosidases"/>
    <property type="match status" value="1"/>
</dbReference>
<dbReference type="RefSeq" id="WP_200465697.1">
    <property type="nucleotide sequence ID" value="NZ_JAENRR010000034.1"/>
</dbReference>
<dbReference type="InterPro" id="IPR019834">
    <property type="entry name" value="Glyco_hydro_8_CS"/>
</dbReference>
<proteinExistence type="inferred from homology"/>
<keyword evidence="7 9" id="KW-0119">Carbohydrate metabolism</keyword>
<evidence type="ECO:0000256" key="2">
    <source>
        <dbReference type="ARBA" id="ARBA00009209"/>
    </source>
</evidence>
<evidence type="ECO:0000256" key="3">
    <source>
        <dbReference type="ARBA" id="ARBA00022729"/>
    </source>
</evidence>
<keyword evidence="5" id="KW-0136">Cellulose degradation</keyword>
<dbReference type="PRINTS" id="PR00735">
    <property type="entry name" value="GLHYDRLASE8"/>
</dbReference>
<dbReference type="InterPro" id="IPR008928">
    <property type="entry name" value="6-hairpin_glycosidase_sf"/>
</dbReference>
<keyword evidence="11" id="KW-1185">Reference proteome</keyword>
<name>A0ABS1HLB8_9BACT</name>
<keyword evidence="6 9" id="KW-0326">Glycosidase</keyword>
<dbReference type="Proteomes" id="UP000605676">
    <property type="component" value="Unassembled WGS sequence"/>
</dbReference>
<evidence type="ECO:0000256" key="5">
    <source>
        <dbReference type="ARBA" id="ARBA00023001"/>
    </source>
</evidence>
<dbReference type="EMBL" id="JAENRR010000034">
    <property type="protein sequence ID" value="MBK3518470.1"/>
    <property type="molecule type" value="Genomic_DNA"/>
</dbReference>